<keyword evidence="1" id="KW-0808">Transferase</keyword>
<dbReference type="GO" id="GO:0005524">
    <property type="term" value="F:ATP binding"/>
    <property type="evidence" value="ECO:0007669"/>
    <property type="project" value="UniProtKB-KW"/>
</dbReference>
<dbReference type="Gene3D" id="1.10.510.10">
    <property type="entry name" value="Transferase(Phosphotransferase) domain 1"/>
    <property type="match status" value="1"/>
</dbReference>
<dbReference type="EMBL" id="KL197747">
    <property type="protein sequence ID" value="KDQ51599.1"/>
    <property type="molecule type" value="Genomic_DNA"/>
</dbReference>
<keyword evidence="7" id="KW-1185">Reference proteome</keyword>
<dbReference type="InParanoid" id="A0A067PA13"/>
<protein>
    <recommendedName>
        <fullName evidence="5">Protein kinase domain-containing protein</fullName>
    </recommendedName>
</protein>
<dbReference type="InterPro" id="IPR008266">
    <property type="entry name" value="Tyr_kinase_AS"/>
</dbReference>
<keyword evidence="2" id="KW-0547">Nucleotide-binding</keyword>
<dbReference type="PANTHER" id="PTHR44329">
    <property type="entry name" value="SERINE/THREONINE-PROTEIN KINASE TNNI3K-RELATED"/>
    <property type="match status" value="1"/>
</dbReference>
<dbReference type="PIRSF" id="PIRSF000654">
    <property type="entry name" value="Integrin-linked_kinase"/>
    <property type="match status" value="1"/>
</dbReference>
<dbReference type="InterPro" id="IPR000719">
    <property type="entry name" value="Prot_kinase_dom"/>
</dbReference>
<evidence type="ECO:0000256" key="1">
    <source>
        <dbReference type="ARBA" id="ARBA00022679"/>
    </source>
</evidence>
<evidence type="ECO:0000256" key="2">
    <source>
        <dbReference type="ARBA" id="ARBA00022741"/>
    </source>
</evidence>
<dbReference type="InterPro" id="IPR051681">
    <property type="entry name" value="Ser/Thr_Kinases-Pseudokinases"/>
</dbReference>
<dbReference type="PROSITE" id="PS50011">
    <property type="entry name" value="PROTEIN_KINASE_DOM"/>
    <property type="match status" value="1"/>
</dbReference>
<dbReference type="SUPFAM" id="SSF56112">
    <property type="entry name" value="Protein kinase-like (PK-like)"/>
    <property type="match status" value="1"/>
</dbReference>
<sequence length="291" mass="32493">MSQQLPPSLFIKDIYNYGKDPIAGGGFADIFKGSWGGKAVAMKRVRFFLTQTRELVKHQQMFAQQVLVWCQLKHDSIVPLWGIWSQSPELVPYMILPWMENGNVMNYTQDVTVTSQMVDRMLREIAEGLIYLHAEDIIHGDLCGRNILIDENCHAKLSDFGLASLFTAPNSQLYSATSRMTQGSLAWMAPELLDSGPVLGADSSQPTYRSDVYAFGVVGYELYSGQIPFAGKRDPEIYSGVLLGRRLENPNAGAYGRMMSRGLWALLLHCMHHTASDRPEASNILQSLQAL</sequence>
<evidence type="ECO:0000259" key="5">
    <source>
        <dbReference type="PROSITE" id="PS50011"/>
    </source>
</evidence>
<proteinExistence type="predicted"/>
<name>A0A067PA13_9AGAM</name>
<dbReference type="Pfam" id="PF07714">
    <property type="entry name" value="PK_Tyr_Ser-Thr"/>
    <property type="match status" value="1"/>
</dbReference>
<dbReference type="InterPro" id="IPR011009">
    <property type="entry name" value="Kinase-like_dom_sf"/>
</dbReference>
<evidence type="ECO:0000256" key="4">
    <source>
        <dbReference type="ARBA" id="ARBA00022840"/>
    </source>
</evidence>
<dbReference type="STRING" id="933084.A0A067PA13"/>
<evidence type="ECO:0000313" key="6">
    <source>
        <dbReference type="EMBL" id="KDQ51599.1"/>
    </source>
</evidence>
<accession>A0A067PA13</accession>
<dbReference type="Proteomes" id="UP000027265">
    <property type="component" value="Unassembled WGS sequence"/>
</dbReference>
<reference evidence="7" key="1">
    <citation type="journal article" date="2014" name="Proc. Natl. Acad. Sci. U.S.A.">
        <title>Extensive sampling of basidiomycete genomes demonstrates inadequacy of the white-rot/brown-rot paradigm for wood decay fungi.</title>
        <authorList>
            <person name="Riley R."/>
            <person name="Salamov A.A."/>
            <person name="Brown D.W."/>
            <person name="Nagy L.G."/>
            <person name="Floudas D."/>
            <person name="Held B.W."/>
            <person name="Levasseur A."/>
            <person name="Lombard V."/>
            <person name="Morin E."/>
            <person name="Otillar R."/>
            <person name="Lindquist E.A."/>
            <person name="Sun H."/>
            <person name="LaButti K.M."/>
            <person name="Schmutz J."/>
            <person name="Jabbour D."/>
            <person name="Luo H."/>
            <person name="Baker S.E."/>
            <person name="Pisabarro A.G."/>
            <person name="Walton J.D."/>
            <person name="Blanchette R.A."/>
            <person name="Henrissat B."/>
            <person name="Martin F."/>
            <person name="Cullen D."/>
            <person name="Hibbett D.S."/>
            <person name="Grigoriev I.V."/>
        </authorList>
    </citation>
    <scope>NUCLEOTIDE SEQUENCE [LARGE SCALE GENOMIC DNA]</scope>
    <source>
        <strain evidence="7">MUCL 33604</strain>
    </source>
</reference>
<dbReference type="PROSITE" id="PS00109">
    <property type="entry name" value="PROTEIN_KINASE_TYR"/>
    <property type="match status" value="1"/>
</dbReference>
<dbReference type="OrthoDB" id="4062651at2759"/>
<keyword evidence="4" id="KW-0067">ATP-binding</keyword>
<dbReference type="HOGENOM" id="CLU_000288_7_18_1"/>
<evidence type="ECO:0000313" key="7">
    <source>
        <dbReference type="Proteomes" id="UP000027265"/>
    </source>
</evidence>
<organism evidence="6 7">
    <name type="scientific">Jaapia argillacea MUCL 33604</name>
    <dbReference type="NCBI Taxonomy" id="933084"/>
    <lineage>
        <taxon>Eukaryota</taxon>
        <taxon>Fungi</taxon>
        <taxon>Dikarya</taxon>
        <taxon>Basidiomycota</taxon>
        <taxon>Agaricomycotina</taxon>
        <taxon>Agaricomycetes</taxon>
        <taxon>Agaricomycetidae</taxon>
        <taxon>Jaapiales</taxon>
        <taxon>Jaapiaceae</taxon>
        <taxon>Jaapia</taxon>
    </lineage>
</organism>
<dbReference type="PANTHER" id="PTHR44329:SF288">
    <property type="entry name" value="MITOGEN-ACTIVATED PROTEIN KINASE KINASE KINASE 20"/>
    <property type="match status" value="1"/>
</dbReference>
<keyword evidence="3" id="KW-0418">Kinase</keyword>
<feature type="domain" description="Protein kinase" evidence="5">
    <location>
        <begin position="16"/>
        <end position="291"/>
    </location>
</feature>
<dbReference type="AlphaFoldDB" id="A0A067PA13"/>
<dbReference type="GO" id="GO:0004674">
    <property type="term" value="F:protein serine/threonine kinase activity"/>
    <property type="evidence" value="ECO:0007669"/>
    <property type="project" value="TreeGrafter"/>
</dbReference>
<evidence type="ECO:0000256" key="3">
    <source>
        <dbReference type="ARBA" id="ARBA00022777"/>
    </source>
</evidence>
<gene>
    <name evidence="6" type="ORF">JAAARDRAFT_199053</name>
</gene>
<dbReference type="InterPro" id="IPR001245">
    <property type="entry name" value="Ser-Thr/Tyr_kinase_cat_dom"/>
</dbReference>